<protein>
    <submittedName>
        <fullName evidence="1">Uncharacterized protein</fullName>
    </submittedName>
</protein>
<evidence type="ECO:0000313" key="2">
    <source>
        <dbReference type="Proteomes" id="UP000724874"/>
    </source>
</evidence>
<keyword evidence="2" id="KW-1185">Reference proteome</keyword>
<organism evidence="1 2">
    <name type="scientific">Gymnopilus junonius</name>
    <name type="common">Spectacular rustgill mushroom</name>
    <name type="synonym">Gymnopilus spectabilis subsp. junonius</name>
    <dbReference type="NCBI Taxonomy" id="109634"/>
    <lineage>
        <taxon>Eukaryota</taxon>
        <taxon>Fungi</taxon>
        <taxon>Dikarya</taxon>
        <taxon>Basidiomycota</taxon>
        <taxon>Agaricomycotina</taxon>
        <taxon>Agaricomycetes</taxon>
        <taxon>Agaricomycetidae</taxon>
        <taxon>Agaricales</taxon>
        <taxon>Agaricineae</taxon>
        <taxon>Hymenogastraceae</taxon>
        <taxon>Gymnopilus</taxon>
    </lineage>
</organism>
<evidence type="ECO:0000313" key="1">
    <source>
        <dbReference type="EMBL" id="KAF8885241.1"/>
    </source>
</evidence>
<dbReference type="OrthoDB" id="3253976at2759"/>
<name>A0A9P5NEA6_GYMJU</name>
<comment type="caution">
    <text evidence="1">The sequence shown here is derived from an EMBL/GenBank/DDBJ whole genome shotgun (WGS) entry which is preliminary data.</text>
</comment>
<dbReference type="Proteomes" id="UP000724874">
    <property type="component" value="Unassembled WGS sequence"/>
</dbReference>
<gene>
    <name evidence="1" type="ORF">CPB84DRAFT_1788510</name>
</gene>
<dbReference type="EMBL" id="JADNYJ010000103">
    <property type="protein sequence ID" value="KAF8885241.1"/>
    <property type="molecule type" value="Genomic_DNA"/>
</dbReference>
<accession>A0A9P5NEA6</accession>
<reference evidence="1" key="1">
    <citation type="submission" date="2020-11" db="EMBL/GenBank/DDBJ databases">
        <authorList>
            <consortium name="DOE Joint Genome Institute"/>
            <person name="Ahrendt S."/>
            <person name="Riley R."/>
            <person name="Andreopoulos W."/>
            <person name="LaButti K."/>
            <person name="Pangilinan J."/>
            <person name="Ruiz-duenas F.J."/>
            <person name="Barrasa J.M."/>
            <person name="Sanchez-Garcia M."/>
            <person name="Camarero S."/>
            <person name="Miyauchi S."/>
            <person name="Serrano A."/>
            <person name="Linde D."/>
            <person name="Babiker R."/>
            <person name="Drula E."/>
            <person name="Ayuso-Fernandez I."/>
            <person name="Pacheco R."/>
            <person name="Padilla G."/>
            <person name="Ferreira P."/>
            <person name="Barriuso J."/>
            <person name="Kellner H."/>
            <person name="Castanera R."/>
            <person name="Alfaro M."/>
            <person name="Ramirez L."/>
            <person name="Pisabarro A.G."/>
            <person name="Kuo A."/>
            <person name="Tritt A."/>
            <person name="Lipzen A."/>
            <person name="He G."/>
            <person name="Yan M."/>
            <person name="Ng V."/>
            <person name="Cullen D."/>
            <person name="Martin F."/>
            <person name="Rosso M.-N."/>
            <person name="Henrissat B."/>
            <person name="Hibbett D."/>
            <person name="Martinez A.T."/>
            <person name="Grigoriev I.V."/>
        </authorList>
    </citation>
    <scope>NUCLEOTIDE SEQUENCE</scope>
    <source>
        <strain evidence="1">AH 44721</strain>
    </source>
</reference>
<sequence>MANLLRTAKSGNDWTTQELEAYNITIVSQSKADFFGTTELADPTDPSLLGFINNESRATASDNETKQLIHYLDLAMNPKVGQEAAVDNFAAELLKSLKYNRNGKIVFIRHTLPFVICGENSIAQTDVCVMNNNDILLMLLHDDKRLTSLKDPEPQVIAEAIAAFALNNRKLVRNLNIPSPDAILIPAIIMAGTTPIFYKIIVTTELSRAVQNGTYPNTETRVLRYIPTLPTGRNNDGMRPLQNRLEILRCLEAFRQFLGK</sequence>
<dbReference type="AlphaFoldDB" id="A0A9P5NEA6"/>
<proteinExistence type="predicted"/>